<dbReference type="Proteomes" id="UP000001056">
    <property type="component" value="Unassembled WGS sequence"/>
</dbReference>
<keyword evidence="1" id="KW-0596">Phosphopantetheine</keyword>
<dbReference type="OrthoDB" id="429813at2759"/>
<dbReference type="Gene3D" id="3.40.50.12780">
    <property type="entry name" value="N-terminal domain of ligase-like"/>
    <property type="match status" value="1"/>
</dbReference>
<dbReference type="EMBL" id="CH408035">
    <property type="protein sequence ID" value="EAQ83731.1"/>
    <property type="molecule type" value="Genomic_DNA"/>
</dbReference>
<dbReference type="SUPFAM" id="SSF56801">
    <property type="entry name" value="Acetyl-CoA synthetase-like"/>
    <property type="match status" value="1"/>
</dbReference>
<dbReference type="InterPro" id="IPR006162">
    <property type="entry name" value="Ppantetheine_attach_site"/>
</dbReference>
<dbReference type="InterPro" id="IPR000873">
    <property type="entry name" value="AMP-dep_synth/lig_dom"/>
</dbReference>
<dbReference type="HOGENOM" id="CLU_002220_0_1_1"/>
<dbReference type="InterPro" id="IPR036736">
    <property type="entry name" value="ACP-like_sf"/>
</dbReference>
<keyword evidence="2" id="KW-0597">Phosphoprotein</keyword>
<feature type="domain" description="Carrier" evidence="4">
    <location>
        <begin position="433"/>
        <end position="519"/>
    </location>
</feature>
<dbReference type="Pfam" id="PF23562">
    <property type="entry name" value="AMP-binding_C_3"/>
    <property type="match status" value="1"/>
</dbReference>
<evidence type="ECO:0000313" key="6">
    <source>
        <dbReference type="Proteomes" id="UP000001056"/>
    </source>
</evidence>
<evidence type="ECO:0000256" key="3">
    <source>
        <dbReference type="SAM" id="MobiDB-lite"/>
    </source>
</evidence>
<dbReference type="Gene3D" id="1.10.1200.10">
    <property type="entry name" value="ACP-like"/>
    <property type="match status" value="1"/>
</dbReference>
<sequence length="933" mass="102497">MPSALNNLNGLGDHHQFFKAADISLRSEVLSSNDQGVRSIPELIDYNARINPEALFCYQALKSADASGDTDGPPPMAVINLARDCHIRTDEEDIGALNMSTLPLYHGFGLVVPCLTLGIGKPFLLPPPHTVPTGLSTANALRQFGCKSLMTVPHILDEMVALPPGEGVDALLPLQFVACGGGPLKLTTGEKLAAAGVRLLAHFGTTEIGPLAPIFVPSEDYDWRYWRLRDDYRITVEPVEQQPEQQQNGTAPSAPSSGQHYQLTARPFGWDTPFVLQDWLVTSDRNPGRDFRAMGRKDDLIVLITGEKVPPQILESALCQRELVKGAVAFGDGQFELGVIVERADTPDTADVDTFKALLWPIVVEAGRQMDSHARISSLASIVVTGPEKPLPRSDKGSVLRKEAYRIFEEEIKKAYQDLELTDNDGDLSLDPGALEDSLKKLVQAQMQDAVPEGVWGSEDDLFELGVNSLQAARISRAIKRALRKEGMSNLVPADKVGADFVYKNPTISQMADALRLTSSRREPSEEAMIDSYVSRYSGLVSKHRHVVLLTGSSGTLGSYALQHLVALPHISEVICLVRKGRHAAETNGDTDCVAAQIQNANSKGTNIPTEYASKVTVIQADPFQNHLGLAEDEYSRLSEKVDHIFHCAWPVDFQRSISSFENQFRFLQNLVQLSADANELQGKKTRLLFVSSIAVVGQYHRSHGSRIVPEEVMKDARSTNDFGYGKAKLVCERILANVAEKLRGKVEVASVRLGQISGARTSGIWNSKEHFPALVRLSQTIKVFPKLQGTLSWLPVDVAAAAISDILLSPQPLDLIYHVENPLRQDWYTVMSAIAEGLGFPPSSALVSFDEWVAKAEGSALVRASGDTSVAMLMNFFKHDFERMASGGVVLDTSRARQASRALRNVEIVEREEILNYVRNWRRSGFLDEKKV</sequence>
<dbReference type="InterPro" id="IPR013120">
    <property type="entry name" value="FAR_NAD-bd"/>
</dbReference>
<dbReference type="SUPFAM" id="SSF47336">
    <property type="entry name" value="ACP-like"/>
    <property type="match status" value="1"/>
</dbReference>
<dbReference type="Gene3D" id="3.40.50.720">
    <property type="entry name" value="NAD(P)-binding Rossmann-like Domain"/>
    <property type="match status" value="1"/>
</dbReference>
<dbReference type="PANTHER" id="PTHR43439">
    <property type="entry name" value="PHENYLACETATE-COENZYME A LIGASE"/>
    <property type="match status" value="1"/>
</dbReference>
<dbReference type="OMA" id="WHYLIPR"/>
<dbReference type="InterPro" id="IPR051414">
    <property type="entry name" value="Adenylate-forming_Reductase"/>
</dbReference>
<dbReference type="VEuPathDB" id="FungiDB:CHGG_10135"/>
<evidence type="ECO:0000256" key="2">
    <source>
        <dbReference type="ARBA" id="ARBA00022553"/>
    </source>
</evidence>
<keyword evidence="6" id="KW-1185">Reference proteome</keyword>
<dbReference type="PROSITE" id="PS00012">
    <property type="entry name" value="PHOSPHOPANTETHEINE"/>
    <property type="match status" value="1"/>
</dbReference>
<dbReference type="InterPro" id="IPR042099">
    <property type="entry name" value="ANL_N_sf"/>
</dbReference>
<dbReference type="PANTHER" id="PTHR43439:SF2">
    <property type="entry name" value="ENZYME, PUTATIVE (JCVI)-RELATED"/>
    <property type="match status" value="1"/>
</dbReference>
<dbReference type="InterPro" id="IPR009081">
    <property type="entry name" value="PP-bd_ACP"/>
</dbReference>
<evidence type="ECO:0000313" key="5">
    <source>
        <dbReference type="EMBL" id="EAQ83731.1"/>
    </source>
</evidence>
<dbReference type="Pfam" id="PF07993">
    <property type="entry name" value="NAD_binding_4"/>
    <property type="match status" value="1"/>
</dbReference>
<accession>Q2GPG9</accession>
<dbReference type="STRING" id="306901.Q2GPG9"/>
<dbReference type="Pfam" id="PF00501">
    <property type="entry name" value="AMP-binding"/>
    <property type="match status" value="1"/>
</dbReference>
<dbReference type="SUPFAM" id="SSF51735">
    <property type="entry name" value="NAD(P)-binding Rossmann-fold domains"/>
    <property type="match status" value="1"/>
</dbReference>
<evidence type="ECO:0000256" key="1">
    <source>
        <dbReference type="ARBA" id="ARBA00022450"/>
    </source>
</evidence>
<dbReference type="InParanoid" id="Q2GPG9"/>
<organism evidence="5 6">
    <name type="scientific">Chaetomium globosum (strain ATCC 6205 / CBS 148.51 / DSM 1962 / NBRC 6347 / NRRL 1970)</name>
    <name type="common">Soil fungus</name>
    <dbReference type="NCBI Taxonomy" id="306901"/>
    <lineage>
        <taxon>Eukaryota</taxon>
        <taxon>Fungi</taxon>
        <taxon>Dikarya</taxon>
        <taxon>Ascomycota</taxon>
        <taxon>Pezizomycotina</taxon>
        <taxon>Sordariomycetes</taxon>
        <taxon>Sordariomycetidae</taxon>
        <taxon>Sordariales</taxon>
        <taxon>Chaetomiaceae</taxon>
        <taxon>Chaetomium</taxon>
    </lineage>
</organism>
<dbReference type="InterPro" id="IPR036291">
    <property type="entry name" value="NAD(P)-bd_dom_sf"/>
</dbReference>
<gene>
    <name evidence="5" type="ORF">CHGG_10135</name>
</gene>
<dbReference type="GeneID" id="4395958"/>
<dbReference type="PROSITE" id="PS50075">
    <property type="entry name" value="CARRIER"/>
    <property type="match status" value="1"/>
</dbReference>
<feature type="region of interest" description="Disordered" evidence="3">
    <location>
        <begin position="239"/>
        <end position="260"/>
    </location>
</feature>
<protein>
    <recommendedName>
        <fullName evidence="4">Carrier domain-containing protein</fullName>
    </recommendedName>
</protein>
<dbReference type="AlphaFoldDB" id="Q2GPG9"/>
<dbReference type="Pfam" id="PF00550">
    <property type="entry name" value="PP-binding"/>
    <property type="match status" value="1"/>
</dbReference>
<name>Q2GPG9_CHAGB</name>
<dbReference type="RefSeq" id="XP_001228062.1">
    <property type="nucleotide sequence ID" value="XM_001228061.1"/>
</dbReference>
<evidence type="ECO:0000259" key="4">
    <source>
        <dbReference type="PROSITE" id="PS50075"/>
    </source>
</evidence>
<proteinExistence type="predicted"/>
<feature type="compositionally biased region" description="Polar residues" evidence="3">
    <location>
        <begin position="248"/>
        <end position="260"/>
    </location>
</feature>
<reference evidence="6" key="1">
    <citation type="journal article" date="2015" name="Genome Announc.">
        <title>Draft genome sequence of the cellulolytic fungus Chaetomium globosum.</title>
        <authorList>
            <person name="Cuomo C.A."/>
            <person name="Untereiner W.A."/>
            <person name="Ma L.-J."/>
            <person name="Grabherr M."/>
            <person name="Birren B.W."/>
        </authorList>
    </citation>
    <scope>NUCLEOTIDE SEQUENCE [LARGE SCALE GENOMIC DNA]</scope>
    <source>
        <strain evidence="6">ATCC 6205 / CBS 148.51 / DSM 1962 / NBRC 6347 / NRRL 1970</strain>
    </source>
</reference>
<dbReference type="eggNOG" id="KOG1178">
    <property type="taxonomic scope" value="Eukaryota"/>
</dbReference>